<sequence length="102" mass="11624">MGNNWRKSWCEALKEVVPQLKGTTSRPKTLRLQNGVHSVVVRRGEDENVEGDSGDEGEDDDDDAKEEDNDDEEDEDEGEGEEGNDEEVESMVLEWGWEREVQ</sequence>
<proteinExistence type="predicted"/>
<keyword evidence="2" id="KW-1185">Reference proteome</keyword>
<reference evidence="1 2" key="1">
    <citation type="journal article" date="2019" name="Nat. Ecol. Evol.">
        <title>Megaphylogeny resolves global patterns of mushroom evolution.</title>
        <authorList>
            <person name="Varga T."/>
            <person name="Krizsan K."/>
            <person name="Foldi C."/>
            <person name="Dima B."/>
            <person name="Sanchez-Garcia M."/>
            <person name="Sanchez-Ramirez S."/>
            <person name="Szollosi G.J."/>
            <person name="Szarkandi J.G."/>
            <person name="Papp V."/>
            <person name="Albert L."/>
            <person name="Andreopoulos W."/>
            <person name="Angelini C."/>
            <person name="Antonin V."/>
            <person name="Barry K.W."/>
            <person name="Bougher N.L."/>
            <person name="Buchanan P."/>
            <person name="Buyck B."/>
            <person name="Bense V."/>
            <person name="Catcheside P."/>
            <person name="Chovatia M."/>
            <person name="Cooper J."/>
            <person name="Damon W."/>
            <person name="Desjardin D."/>
            <person name="Finy P."/>
            <person name="Geml J."/>
            <person name="Haridas S."/>
            <person name="Hughes K."/>
            <person name="Justo A."/>
            <person name="Karasinski D."/>
            <person name="Kautmanova I."/>
            <person name="Kiss B."/>
            <person name="Kocsube S."/>
            <person name="Kotiranta H."/>
            <person name="LaButti K.M."/>
            <person name="Lechner B.E."/>
            <person name="Liimatainen K."/>
            <person name="Lipzen A."/>
            <person name="Lukacs Z."/>
            <person name="Mihaltcheva S."/>
            <person name="Morgado L.N."/>
            <person name="Niskanen T."/>
            <person name="Noordeloos M.E."/>
            <person name="Ohm R.A."/>
            <person name="Ortiz-Santana B."/>
            <person name="Ovrebo C."/>
            <person name="Racz N."/>
            <person name="Riley R."/>
            <person name="Savchenko A."/>
            <person name="Shiryaev A."/>
            <person name="Soop K."/>
            <person name="Spirin V."/>
            <person name="Szebenyi C."/>
            <person name="Tomsovsky M."/>
            <person name="Tulloss R.E."/>
            <person name="Uehling J."/>
            <person name="Grigoriev I.V."/>
            <person name="Vagvolgyi C."/>
            <person name="Papp T."/>
            <person name="Martin F.M."/>
            <person name="Miettinen O."/>
            <person name="Hibbett D.S."/>
            <person name="Nagy L.G."/>
        </authorList>
    </citation>
    <scope>NUCLEOTIDE SEQUENCE [LARGE SCALE GENOMIC DNA]</scope>
    <source>
        <strain evidence="1 2">NL-1719</strain>
    </source>
</reference>
<organism evidence="1 2">
    <name type="scientific">Pluteus cervinus</name>
    <dbReference type="NCBI Taxonomy" id="181527"/>
    <lineage>
        <taxon>Eukaryota</taxon>
        <taxon>Fungi</taxon>
        <taxon>Dikarya</taxon>
        <taxon>Basidiomycota</taxon>
        <taxon>Agaricomycotina</taxon>
        <taxon>Agaricomycetes</taxon>
        <taxon>Agaricomycetidae</taxon>
        <taxon>Agaricales</taxon>
        <taxon>Pluteineae</taxon>
        <taxon>Pluteaceae</taxon>
        <taxon>Pluteus</taxon>
    </lineage>
</organism>
<dbReference type="Proteomes" id="UP000308600">
    <property type="component" value="Unassembled WGS sequence"/>
</dbReference>
<dbReference type="EMBL" id="ML209139">
    <property type="protein sequence ID" value="TFK58930.1"/>
    <property type="molecule type" value="Genomic_DNA"/>
</dbReference>
<name>A0ACD2ZZS1_9AGAR</name>
<protein>
    <submittedName>
        <fullName evidence="1">Uncharacterized protein</fullName>
    </submittedName>
</protein>
<evidence type="ECO:0000313" key="2">
    <source>
        <dbReference type="Proteomes" id="UP000308600"/>
    </source>
</evidence>
<accession>A0ACD2ZZS1</accession>
<gene>
    <name evidence="1" type="ORF">BDN72DRAFT_851541</name>
</gene>
<evidence type="ECO:0000313" key="1">
    <source>
        <dbReference type="EMBL" id="TFK58930.1"/>
    </source>
</evidence>